<dbReference type="AlphaFoldDB" id="A0A811LIV6"/>
<dbReference type="InterPro" id="IPR001873">
    <property type="entry name" value="ENaC"/>
</dbReference>
<sequence length="487" mass="53987">MEQAEGEAKPPVVKRRVYTVGQSVRAFPEWTSTHGIPHMGRTKPYCVGFWTIITLIALGLLIWQLVLIVIDYYQHDVNVQVQLQFEQRTFPAVTLCDLNPYKKSIALQNSNISQLMDTYLYAMQSMSCASYSTCTWISNSTMDSLMDYYGFTGLNDTSALQTKAKRVLDLEAADFNLTSAKTQYDDFLQGCSFNTADCADSDWTLFEDPSMGNCFTFNNAGEMNATRAGPIYGLRVIAKTNVSEYLLTSDTAGMSILIHDQDEFPFPDIFGYTIQIGTATSIGVTYTEISRLGSPYGECTDTKPSDYLYDLQYSTEGCQRSTYQADMVKNCGCYDPAYPQPNGTSTMCTISSDYSCWNTQSNDTISDSSCTQPCHEGSYEVTVSAAKWPSASLTMIGECQEGQYPNQTCLEMYSQNGALIEVYYEKLNYETMAESAAYTFSTLLSNFGGQIGLWLGMSVISVVEFLVLGFQICASCMSTKAGEVVGF</sequence>
<dbReference type="FunFam" id="1.10.287.770:FF:000001">
    <property type="entry name" value="Acid-sensing ion channel subunit 1"/>
    <property type="match status" value="1"/>
</dbReference>
<evidence type="ECO:0000256" key="4">
    <source>
        <dbReference type="ARBA" id="ARBA00022461"/>
    </source>
</evidence>
<dbReference type="GO" id="GO:0015280">
    <property type="term" value="F:ligand-gated sodium channel activity"/>
    <property type="evidence" value="ECO:0007669"/>
    <property type="project" value="TreeGrafter"/>
</dbReference>
<evidence type="ECO:0000256" key="8">
    <source>
        <dbReference type="ARBA" id="ARBA00023065"/>
    </source>
</evidence>
<proteinExistence type="inferred from homology"/>
<dbReference type="OrthoDB" id="5874059at2759"/>
<dbReference type="PRINTS" id="PR01078">
    <property type="entry name" value="AMINACHANNEL"/>
</dbReference>
<name>A0A811LIV6_9BILA</name>
<evidence type="ECO:0000256" key="2">
    <source>
        <dbReference type="ARBA" id="ARBA00007193"/>
    </source>
</evidence>
<dbReference type="Gene3D" id="2.60.470.10">
    <property type="entry name" value="Acid-sensing ion channels like domains"/>
    <property type="match status" value="1"/>
</dbReference>
<evidence type="ECO:0000256" key="9">
    <source>
        <dbReference type="ARBA" id="ARBA00023136"/>
    </source>
</evidence>
<evidence type="ECO:0000256" key="13">
    <source>
        <dbReference type="RuleBase" id="RU000679"/>
    </source>
</evidence>
<keyword evidence="16" id="KW-1185">Reference proteome</keyword>
<dbReference type="Pfam" id="PF00858">
    <property type="entry name" value="ASC"/>
    <property type="match status" value="1"/>
</dbReference>
<keyword evidence="12 13" id="KW-0407">Ion channel</keyword>
<keyword evidence="3 13" id="KW-0813">Transport</keyword>
<keyword evidence="7" id="KW-0915">Sodium</keyword>
<dbReference type="GO" id="GO:0005886">
    <property type="term" value="C:plasma membrane"/>
    <property type="evidence" value="ECO:0007669"/>
    <property type="project" value="TreeGrafter"/>
</dbReference>
<keyword evidence="8 13" id="KW-0406">Ion transport</keyword>
<keyword evidence="5 13" id="KW-0812">Transmembrane</keyword>
<dbReference type="PANTHER" id="PTHR11690:SF153">
    <property type="entry name" value="AMILORIDE-SENSITIVE SODIUM CHANNEL"/>
    <property type="match status" value="1"/>
</dbReference>
<feature type="transmembrane region" description="Helical" evidence="14">
    <location>
        <begin position="47"/>
        <end position="70"/>
    </location>
</feature>
<evidence type="ECO:0000256" key="11">
    <source>
        <dbReference type="ARBA" id="ARBA00023201"/>
    </source>
</evidence>
<dbReference type="Proteomes" id="UP000614601">
    <property type="component" value="Unassembled WGS sequence"/>
</dbReference>
<comment type="similarity">
    <text evidence="2 13">Belongs to the amiloride-sensitive sodium channel (TC 1.A.6) family.</text>
</comment>
<keyword evidence="9 14" id="KW-0472">Membrane</keyword>
<comment type="caution">
    <text evidence="15">The sequence shown here is derived from an EMBL/GenBank/DDBJ whole genome shotgun (WGS) entry which is preliminary data.</text>
</comment>
<dbReference type="Proteomes" id="UP000783686">
    <property type="component" value="Unassembled WGS sequence"/>
</dbReference>
<evidence type="ECO:0000256" key="7">
    <source>
        <dbReference type="ARBA" id="ARBA00023053"/>
    </source>
</evidence>
<evidence type="ECO:0000256" key="6">
    <source>
        <dbReference type="ARBA" id="ARBA00022989"/>
    </source>
</evidence>
<evidence type="ECO:0000256" key="1">
    <source>
        <dbReference type="ARBA" id="ARBA00004141"/>
    </source>
</evidence>
<keyword evidence="10" id="KW-0325">Glycoprotein</keyword>
<organism evidence="15 16">
    <name type="scientific">Bursaphelenchus okinawaensis</name>
    <dbReference type="NCBI Taxonomy" id="465554"/>
    <lineage>
        <taxon>Eukaryota</taxon>
        <taxon>Metazoa</taxon>
        <taxon>Ecdysozoa</taxon>
        <taxon>Nematoda</taxon>
        <taxon>Chromadorea</taxon>
        <taxon>Rhabditida</taxon>
        <taxon>Tylenchina</taxon>
        <taxon>Tylenchomorpha</taxon>
        <taxon>Aphelenchoidea</taxon>
        <taxon>Aphelenchoididae</taxon>
        <taxon>Bursaphelenchus</taxon>
    </lineage>
</organism>
<keyword evidence="6 14" id="KW-1133">Transmembrane helix</keyword>
<dbReference type="PANTHER" id="PTHR11690">
    <property type="entry name" value="AMILORIDE-SENSITIVE SODIUM CHANNEL-RELATED"/>
    <property type="match status" value="1"/>
</dbReference>
<gene>
    <name evidence="15" type="ORF">BOKJ2_LOCUS12492</name>
</gene>
<dbReference type="EMBL" id="CAJFDH010000006">
    <property type="protein sequence ID" value="CAD5228066.1"/>
    <property type="molecule type" value="Genomic_DNA"/>
</dbReference>
<evidence type="ECO:0000256" key="12">
    <source>
        <dbReference type="ARBA" id="ARBA00023303"/>
    </source>
</evidence>
<dbReference type="EMBL" id="CAJFCW020000006">
    <property type="protein sequence ID" value="CAG9124070.1"/>
    <property type="molecule type" value="Genomic_DNA"/>
</dbReference>
<dbReference type="Gene3D" id="1.10.287.770">
    <property type="entry name" value="YojJ-like"/>
    <property type="match status" value="1"/>
</dbReference>
<evidence type="ECO:0000256" key="10">
    <source>
        <dbReference type="ARBA" id="ARBA00023180"/>
    </source>
</evidence>
<keyword evidence="11 13" id="KW-0739">Sodium transport</keyword>
<protein>
    <submittedName>
        <fullName evidence="15">Uncharacterized protein</fullName>
    </submittedName>
</protein>
<evidence type="ECO:0000313" key="15">
    <source>
        <dbReference type="EMBL" id="CAD5228066.1"/>
    </source>
</evidence>
<evidence type="ECO:0000313" key="16">
    <source>
        <dbReference type="Proteomes" id="UP000614601"/>
    </source>
</evidence>
<comment type="subcellular location">
    <subcellularLocation>
        <location evidence="1">Membrane</location>
        <topology evidence="1">Multi-pass membrane protein</topology>
    </subcellularLocation>
</comment>
<accession>A0A811LIV6</accession>
<feature type="transmembrane region" description="Helical" evidence="14">
    <location>
        <begin position="451"/>
        <end position="470"/>
    </location>
</feature>
<evidence type="ECO:0000256" key="14">
    <source>
        <dbReference type="SAM" id="Phobius"/>
    </source>
</evidence>
<evidence type="ECO:0000256" key="3">
    <source>
        <dbReference type="ARBA" id="ARBA00022448"/>
    </source>
</evidence>
<reference evidence="15" key="1">
    <citation type="submission" date="2020-09" db="EMBL/GenBank/DDBJ databases">
        <authorList>
            <person name="Kikuchi T."/>
        </authorList>
    </citation>
    <scope>NUCLEOTIDE SEQUENCE</scope>
    <source>
        <strain evidence="15">SH1</strain>
    </source>
</reference>
<evidence type="ECO:0000256" key="5">
    <source>
        <dbReference type="ARBA" id="ARBA00022692"/>
    </source>
</evidence>
<keyword evidence="4 13" id="KW-0894">Sodium channel</keyword>